<dbReference type="EMBL" id="JAHCLR010000044">
    <property type="protein sequence ID" value="MBS9535465.1"/>
    <property type="molecule type" value="Genomic_DNA"/>
</dbReference>
<dbReference type="RefSeq" id="WP_214094324.1">
    <property type="nucleotide sequence ID" value="NZ_JAHCLR010000044.1"/>
</dbReference>
<evidence type="ECO:0000313" key="6">
    <source>
        <dbReference type="Proteomes" id="UP001519535"/>
    </source>
</evidence>
<evidence type="ECO:0000256" key="1">
    <source>
        <dbReference type="ARBA" id="ARBA00006930"/>
    </source>
</evidence>
<dbReference type="InterPro" id="IPR003395">
    <property type="entry name" value="RecF/RecN/SMC_N"/>
</dbReference>
<keyword evidence="6" id="KW-1185">Reference proteome</keyword>
<protein>
    <recommendedName>
        <fullName evidence="3">Nuclease SbcCD subunit C</fullName>
    </recommendedName>
</protein>
<proteinExistence type="inferred from homology"/>
<accession>A0ABS5RMD2</accession>
<gene>
    <name evidence="5" type="ORF">KIH27_17915</name>
</gene>
<dbReference type="Proteomes" id="UP001519535">
    <property type="component" value="Unassembled WGS sequence"/>
</dbReference>
<evidence type="ECO:0000256" key="3">
    <source>
        <dbReference type="ARBA" id="ARBA00013368"/>
    </source>
</evidence>
<dbReference type="SUPFAM" id="SSF52540">
    <property type="entry name" value="P-loop containing nucleoside triphosphate hydrolases"/>
    <property type="match status" value="1"/>
</dbReference>
<evidence type="ECO:0000256" key="2">
    <source>
        <dbReference type="ARBA" id="ARBA00011322"/>
    </source>
</evidence>
<comment type="subunit">
    <text evidence="2">Heterodimer of SbcC and SbcD.</text>
</comment>
<dbReference type="Gene3D" id="3.40.50.300">
    <property type="entry name" value="P-loop containing nucleotide triphosphate hydrolases"/>
    <property type="match status" value="2"/>
</dbReference>
<comment type="caution">
    <text evidence="5">The sequence shown here is derived from an EMBL/GenBank/DDBJ whole genome shotgun (WGS) entry which is preliminary data.</text>
</comment>
<dbReference type="Pfam" id="PF02463">
    <property type="entry name" value="SMC_N"/>
    <property type="match status" value="1"/>
</dbReference>
<evidence type="ECO:0000313" key="5">
    <source>
        <dbReference type="EMBL" id="MBS9535465.1"/>
    </source>
</evidence>
<comment type="similarity">
    <text evidence="1">Belongs to the SMC family. SbcC subfamily.</text>
</comment>
<organism evidence="5 6">
    <name type="scientific">Mycolicibacter acidiphilus</name>
    <dbReference type="NCBI Taxonomy" id="2835306"/>
    <lineage>
        <taxon>Bacteria</taxon>
        <taxon>Bacillati</taxon>
        <taxon>Actinomycetota</taxon>
        <taxon>Actinomycetes</taxon>
        <taxon>Mycobacteriales</taxon>
        <taxon>Mycobacteriaceae</taxon>
        <taxon>Mycolicibacter</taxon>
    </lineage>
</organism>
<dbReference type="InterPro" id="IPR027417">
    <property type="entry name" value="P-loop_NTPase"/>
</dbReference>
<feature type="domain" description="AAA+ ATPase" evidence="4">
    <location>
        <begin position="92"/>
        <end position="671"/>
    </location>
</feature>
<dbReference type="SMART" id="SM00382">
    <property type="entry name" value="AAA"/>
    <property type="match status" value="1"/>
</dbReference>
<reference evidence="5 6" key="1">
    <citation type="submission" date="2021-05" db="EMBL/GenBank/DDBJ databases">
        <title>Mycobacterium acidophilum sp. nov., an extremely acid-tolerant member of the genus Mycobacterium.</title>
        <authorList>
            <person name="Xia J."/>
        </authorList>
    </citation>
    <scope>NUCLEOTIDE SEQUENCE [LARGE SCALE GENOMIC DNA]</scope>
    <source>
        <strain evidence="5 6">M1</strain>
    </source>
</reference>
<sequence length="814" mass="87788">MADDPLKNYVLRRADEDTALHEQSKLIVLAALESSDDLAEVLGDTAASPELVAALSAATTDAVEPVGAYLESLSVQGFRGIGPALTVPVLPGPGLIVIAGRNGSGKSTLAEALELALTGHNSRWQNRSAVWSQNWRNLHAGEPAMIRIGITEEGSGTTTIGVDWPAGADVSVDAMKTWVQRAGQRQESIEVLGWSGALEMYRPLLSYDELGHILEGRPSEFYDQLHKLLGLEQLTTALGRLDVAVRQLKEPSTALKQARDALKPVLEAHTDPRAAVALAQVKKTKPNLDAVRPLITEGSAATIAPAWQQAADLTSPAVDDVTQKVAALRAAAIAERDEAQRSDALAADRTRLLEQGLAFHEQHGDQQCPVCGQGNLDSNWAAAARTALEHERGAAQALTAARAATAQARAALADLVRTVARPPAADAELTDLTAARDAYDRFVQLPVDDDVALADHVEATFAELDRDYTALRQQAATLIAQRQAAWEPVALQLAEWVGKAEAAAHAAPKLEEAQHASKWLRENADRLRNERIAPLADRAKQIWATLRQESNVELDGIRLEGQNTSRRVELLAAVDGTETAALGVMSQGELQALALAVFIPRATSPQSPFRFLVLDDPIQAMDPSKIDGFLQVLTQLAQDRQVIVLTHDDRLPSAIRSSRTPARIIEVSRGLNSAVHVQESSDPALRLLDDAFAIAADSAVPVEIKRRAVPRLCREAIEVTAWDVYSARALAQGTSRSEVEDTWDQAQKVSKRLALALTLDPDDDVAVDKWKQGGQARRATMAVVNRGIHDGFSDFKGAVNDVRRAVRDLRAGSK</sequence>
<name>A0ABS5RMD2_9MYCO</name>
<dbReference type="PANTHER" id="PTHR32114">
    <property type="entry name" value="ABC TRANSPORTER ABCH.3"/>
    <property type="match status" value="1"/>
</dbReference>
<dbReference type="PANTHER" id="PTHR32114:SF2">
    <property type="entry name" value="ABC TRANSPORTER ABCH.3"/>
    <property type="match status" value="1"/>
</dbReference>
<evidence type="ECO:0000259" key="4">
    <source>
        <dbReference type="SMART" id="SM00382"/>
    </source>
</evidence>
<dbReference type="InterPro" id="IPR003593">
    <property type="entry name" value="AAA+_ATPase"/>
</dbReference>